<accession>A0A2U9S8K7</accession>
<dbReference type="Gene3D" id="3.30.70.1070">
    <property type="entry name" value="Sporulation related repeat"/>
    <property type="match status" value="1"/>
</dbReference>
<dbReference type="InterPro" id="IPR009009">
    <property type="entry name" value="RlpA-like_DPBB"/>
</dbReference>
<evidence type="ECO:0000259" key="8">
    <source>
        <dbReference type="PROSITE" id="PS51724"/>
    </source>
</evidence>
<dbReference type="SUPFAM" id="SSF110997">
    <property type="entry name" value="Sporulation related repeat"/>
    <property type="match status" value="1"/>
</dbReference>
<gene>
    <name evidence="4" type="primary">rlpA</name>
    <name evidence="9" type="ORF">DM194_06655</name>
</gene>
<dbReference type="InterPro" id="IPR036908">
    <property type="entry name" value="RlpA-like_sf"/>
</dbReference>
<evidence type="ECO:0000256" key="7">
    <source>
        <dbReference type="SAM" id="SignalP"/>
    </source>
</evidence>
<evidence type="ECO:0000256" key="1">
    <source>
        <dbReference type="ARBA" id="ARBA00022729"/>
    </source>
</evidence>
<keyword evidence="1 7" id="KW-0732">Signal</keyword>
<dbReference type="InterPro" id="IPR012997">
    <property type="entry name" value="RplA"/>
</dbReference>
<dbReference type="PROSITE" id="PS51257">
    <property type="entry name" value="PROKAR_LIPOPROTEIN"/>
    <property type="match status" value="1"/>
</dbReference>
<evidence type="ECO:0000256" key="4">
    <source>
        <dbReference type="HAMAP-Rule" id="MF_02071"/>
    </source>
</evidence>
<dbReference type="Pfam" id="PF03330">
    <property type="entry name" value="DPBB_1"/>
    <property type="match status" value="1"/>
</dbReference>
<comment type="function">
    <text evidence="4">Lytic transglycosylase with a strong preference for naked glycan strands that lack stem peptides.</text>
</comment>
<evidence type="ECO:0000313" key="10">
    <source>
        <dbReference type="Proteomes" id="UP000249605"/>
    </source>
</evidence>
<keyword evidence="3 4" id="KW-0961">Cell wall biogenesis/degradation</keyword>
<keyword evidence="10" id="KW-1185">Reference proteome</keyword>
<dbReference type="EMBL" id="CP029829">
    <property type="protein sequence ID" value="AWU93969.1"/>
    <property type="molecule type" value="Genomic_DNA"/>
</dbReference>
<dbReference type="GO" id="GO:0000270">
    <property type="term" value="P:peptidoglycan metabolic process"/>
    <property type="evidence" value="ECO:0007669"/>
    <property type="project" value="UniProtKB-UniRule"/>
</dbReference>
<keyword evidence="4" id="KW-0564">Palmitate</keyword>
<dbReference type="KEGG" id="azm:DM194_06655"/>
<dbReference type="RefSeq" id="WP_111066503.1">
    <property type="nucleotide sequence ID" value="NZ_CP029829.1"/>
</dbReference>
<dbReference type="AlphaFoldDB" id="A0A2U9S8K7"/>
<dbReference type="InterPro" id="IPR007730">
    <property type="entry name" value="SPOR-like_dom"/>
</dbReference>
<dbReference type="Pfam" id="PF05036">
    <property type="entry name" value="SPOR"/>
    <property type="match status" value="1"/>
</dbReference>
<name>A0A2U9S8K7_9PROT</name>
<dbReference type="GO" id="GO:0042834">
    <property type="term" value="F:peptidoglycan binding"/>
    <property type="evidence" value="ECO:0007669"/>
    <property type="project" value="InterPro"/>
</dbReference>
<feature type="region of interest" description="Disordered" evidence="6">
    <location>
        <begin position="173"/>
        <end position="222"/>
    </location>
</feature>
<dbReference type="Proteomes" id="UP000249605">
    <property type="component" value="Chromosome"/>
</dbReference>
<evidence type="ECO:0000256" key="3">
    <source>
        <dbReference type="ARBA" id="ARBA00023316"/>
    </source>
</evidence>
<dbReference type="CDD" id="cd22268">
    <property type="entry name" value="DPBB_RlpA-like"/>
    <property type="match status" value="1"/>
</dbReference>
<dbReference type="EC" id="4.2.2.-" evidence="4"/>
<feature type="domain" description="SPOR" evidence="8">
    <location>
        <begin position="254"/>
        <end position="333"/>
    </location>
</feature>
<organism evidence="9 10">
    <name type="scientific">Azospirillum ramasamyi</name>
    <dbReference type="NCBI Taxonomy" id="682998"/>
    <lineage>
        <taxon>Bacteria</taxon>
        <taxon>Pseudomonadati</taxon>
        <taxon>Pseudomonadota</taxon>
        <taxon>Alphaproteobacteria</taxon>
        <taxon>Rhodospirillales</taxon>
        <taxon>Azospirillaceae</taxon>
        <taxon>Azospirillum</taxon>
    </lineage>
</organism>
<comment type="similarity">
    <text evidence="4 5">Belongs to the RlpA family.</text>
</comment>
<dbReference type="GO" id="GO:0071555">
    <property type="term" value="P:cell wall organization"/>
    <property type="evidence" value="ECO:0007669"/>
    <property type="project" value="UniProtKB-KW"/>
</dbReference>
<dbReference type="GO" id="GO:0008932">
    <property type="term" value="F:lytic endotransglycosylase activity"/>
    <property type="evidence" value="ECO:0007669"/>
    <property type="project" value="UniProtKB-UniRule"/>
</dbReference>
<dbReference type="OrthoDB" id="9779128at2"/>
<keyword evidence="4" id="KW-0472">Membrane</keyword>
<comment type="subcellular location">
    <subcellularLocation>
        <location evidence="4">Cell membrane</location>
        <topology evidence="4">Lipid-anchor</topology>
    </subcellularLocation>
</comment>
<keyword evidence="2 4" id="KW-0456">Lyase</keyword>
<feature type="compositionally biased region" description="Low complexity" evidence="6">
    <location>
        <begin position="199"/>
        <end position="222"/>
    </location>
</feature>
<dbReference type="GO" id="GO:0005886">
    <property type="term" value="C:plasma membrane"/>
    <property type="evidence" value="ECO:0007669"/>
    <property type="project" value="UniProtKB-SubCell"/>
</dbReference>
<evidence type="ECO:0000256" key="5">
    <source>
        <dbReference type="RuleBase" id="RU003495"/>
    </source>
</evidence>
<sequence length="333" mass="34654">MRRWRGVGRIVVLVGVATLAACAQKPAGSGSGLPTSGVYKLGKPYQIAGVWYYPKEDYGYDETGIASWYGPGFHAKNTANGEIYDQDELTAAHRTLPMPSLVRVTNLDNGRSIVVRVNDRGPFANGRIIDMSRRGAQLLGFDGPGTAKVRVQILAEESRAIAAAARLGTPAPLLAEVDGPPPKAAPRGRIEQAGPSGPATAVSAAGQWAAGQSASTGAPRPAVVGAPVPPPATVSGSMSEGRFVPAPVVAQMPVKPQEAIYVQVGAFGSEENVAKARARLSAMGQRADVSLTRSGGLSLHRVRVGPLDSVDRADTLLNQILQAGLTEAKIVVD</sequence>
<dbReference type="PANTHER" id="PTHR34183">
    <property type="entry name" value="ENDOLYTIC PEPTIDOGLYCAN TRANSGLYCOSYLASE RLPA"/>
    <property type="match status" value="1"/>
</dbReference>
<dbReference type="PROSITE" id="PS51724">
    <property type="entry name" value="SPOR"/>
    <property type="match status" value="1"/>
</dbReference>
<evidence type="ECO:0000256" key="6">
    <source>
        <dbReference type="SAM" id="MobiDB-lite"/>
    </source>
</evidence>
<keyword evidence="4" id="KW-1003">Cell membrane</keyword>
<evidence type="ECO:0000313" key="9">
    <source>
        <dbReference type="EMBL" id="AWU93969.1"/>
    </source>
</evidence>
<dbReference type="GO" id="GO:0009279">
    <property type="term" value="C:cell outer membrane"/>
    <property type="evidence" value="ECO:0007669"/>
    <property type="project" value="TreeGrafter"/>
</dbReference>
<feature type="signal peptide" evidence="7">
    <location>
        <begin position="1"/>
        <end position="23"/>
    </location>
</feature>
<evidence type="ECO:0000256" key="2">
    <source>
        <dbReference type="ARBA" id="ARBA00023239"/>
    </source>
</evidence>
<keyword evidence="4" id="KW-0449">Lipoprotein</keyword>
<reference evidence="9 10" key="1">
    <citation type="journal article" date="2019" name="Int. J. Syst. Evol. Microbiol.">
        <title>Azospirillum ramasamyi sp. nov., a novel diazotrophic bacterium isolated from fermented bovine products.</title>
        <authorList>
            <person name="Anandham R."/>
            <person name="Heo J."/>
            <person name="Krishnamoorthy R."/>
            <person name="SenthilKumar M."/>
            <person name="Gopal N.O."/>
            <person name="Kim S.J."/>
            <person name="Kwon S.W."/>
        </authorList>
    </citation>
    <scope>NUCLEOTIDE SEQUENCE [LARGE SCALE GENOMIC DNA]</scope>
    <source>
        <strain evidence="9 10">M2T2B2</strain>
    </source>
</reference>
<dbReference type="SUPFAM" id="SSF50685">
    <property type="entry name" value="Barwin-like endoglucanases"/>
    <property type="match status" value="1"/>
</dbReference>
<dbReference type="HAMAP" id="MF_02071">
    <property type="entry name" value="RlpA"/>
    <property type="match status" value="1"/>
</dbReference>
<feature type="chain" id="PRO_5016186555" description="Endolytic peptidoglycan transglycosylase RlpA" evidence="7">
    <location>
        <begin position="24"/>
        <end position="333"/>
    </location>
</feature>
<dbReference type="Gene3D" id="2.40.40.10">
    <property type="entry name" value="RlpA-like domain"/>
    <property type="match status" value="1"/>
</dbReference>
<dbReference type="NCBIfam" id="TIGR00413">
    <property type="entry name" value="rlpA"/>
    <property type="match status" value="1"/>
</dbReference>
<dbReference type="InterPro" id="IPR036680">
    <property type="entry name" value="SPOR-like_sf"/>
</dbReference>
<proteinExistence type="inferred from homology"/>
<protein>
    <recommendedName>
        <fullName evidence="4">Endolytic peptidoglycan transglycosylase RlpA</fullName>
        <ecNumber evidence="4">4.2.2.-</ecNumber>
    </recommendedName>
</protein>
<dbReference type="InterPro" id="IPR034718">
    <property type="entry name" value="RlpA"/>
</dbReference>
<dbReference type="PANTHER" id="PTHR34183:SF1">
    <property type="entry name" value="ENDOLYTIC PEPTIDOGLYCAN TRANSGLYCOSYLASE RLPA"/>
    <property type="match status" value="1"/>
</dbReference>